<comment type="caution">
    <text evidence="2">The sequence shown here is derived from an EMBL/GenBank/DDBJ whole genome shotgun (WGS) entry which is preliminary data.</text>
</comment>
<keyword evidence="1" id="KW-0472">Membrane</keyword>
<dbReference type="EMBL" id="BLLF01003290">
    <property type="protein sequence ID" value="GFH26925.1"/>
    <property type="molecule type" value="Genomic_DNA"/>
</dbReference>
<evidence type="ECO:0000313" key="3">
    <source>
        <dbReference type="Proteomes" id="UP000485058"/>
    </source>
</evidence>
<feature type="transmembrane region" description="Helical" evidence="1">
    <location>
        <begin position="16"/>
        <end position="36"/>
    </location>
</feature>
<evidence type="ECO:0000256" key="1">
    <source>
        <dbReference type="SAM" id="Phobius"/>
    </source>
</evidence>
<accession>A0A699ZY41</accession>
<keyword evidence="1" id="KW-1133">Transmembrane helix</keyword>
<dbReference type="AlphaFoldDB" id="A0A699ZY41"/>
<proteinExistence type="predicted"/>
<dbReference type="Proteomes" id="UP000485058">
    <property type="component" value="Unassembled WGS sequence"/>
</dbReference>
<keyword evidence="1" id="KW-0812">Transmembrane</keyword>
<sequence length="45" mass="4924">MLVHARAYLMPLRHPVHFFAAATSGFGVNMLAILVIKLSSSLTLK</sequence>
<name>A0A699ZY41_HAELA</name>
<keyword evidence="3" id="KW-1185">Reference proteome</keyword>
<gene>
    <name evidence="2" type="ORF">HaLaN_25159</name>
</gene>
<organism evidence="2 3">
    <name type="scientific">Haematococcus lacustris</name>
    <name type="common">Green alga</name>
    <name type="synonym">Haematococcus pluvialis</name>
    <dbReference type="NCBI Taxonomy" id="44745"/>
    <lineage>
        <taxon>Eukaryota</taxon>
        <taxon>Viridiplantae</taxon>
        <taxon>Chlorophyta</taxon>
        <taxon>core chlorophytes</taxon>
        <taxon>Chlorophyceae</taxon>
        <taxon>CS clade</taxon>
        <taxon>Chlamydomonadales</taxon>
        <taxon>Haematococcaceae</taxon>
        <taxon>Haematococcus</taxon>
    </lineage>
</organism>
<protein>
    <submittedName>
        <fullName evidence="2">TPT domain-containing protein</fullName>
    </submittedName>
</protein>
<evidence type="ECO:0000313" key="2">
    <source>
        <dbReference type="EMBL" id="GFH26925.1"/>
    </source>
</evidence>
<reference evidence="2 3" key="1">
    <citation type="submission" date="2020-02" db="EMBL/GenBank/DDBJ databases">
        <title>Draft genome sequence of Haematococcus lacustris strain NIES-144.</title>
        <authorList>
            <person name="Morimoto D."/>
            <person name="Nakagawa S."/>
            <person name="Yoshida T."/>
            <person name="Sawayama S."/>
        </authorList>
    </citation>
    <scope>NUCLEOTIDE SEQUENCE [LARGE SCALE GENOMIC DNA]</scope>
    <source>
        <strain evidence="2 3">NIES-144</strain>
    </source>
</reference>